<sequence length="261" mass="29484">MLFRLYHPTNVGGGAKPCRRLISSLSSFFQSNTKRSKLELQVYRQCKTGKLNLEDALLYFDKLLQTKPIPLIDTFNHLSGSMMKLQGSKEVVSMYKRMLRHEEGVIIEPDLCTLNILINVFRHLKQFDSGFCVLNDMIKRGFEPDLVKADSLVLCLCSQGRVIDALQVFHKMSQRGVKVDASLYATLIVKLCEIGETGVSLGLHRRMIASGCKSDVVIYSFVIGSFIRNKSLDEAMAVFEEMTENGVSPDILAFRNHYCTE</sequence>
<comment type="similarity">
    <text evidence="1">Belongs to the PPR family. P subfamily.</text>
</comment>
<evidence type="ECO:0000256" key="2">
    <source>
        <dbReference type="ARBA" id="ARBA00022737"/>
    </source>
</evidence>
<dbReference type="PANTHER" id="PTHR47939:SF13">
    <property type="entry name" value="OS03G0201400 PROTEIN"/>
    <property type="match status" value="1"/>
</dbReference>
<organism evidence="4 5">
    <name type="scientific">Camelina sativa</name>
    <name type="common">False flax</name>
    <name type="synonym">Myagrum sativum</name>
    <dbReference type="NCBI Taxonomy" id="90675"/>
    <lineage>
        <taxon>Eukaryota</taxon>
        <taxon>Viridiplantae</taxon>
        <taxon>Streptophyta</taxon>
        <taxon>Embryophyta</taxon>
        <taxon>Tracheophyta</taxon>
        <taxon>Spermatophyta</taxon>
        <taxon>Magnoliopsida</taxon>
        <taxon>eudicotyledons</taxon>
        <taxon>Gunneridae</taxon>
        <taxon>Pentapetalae</taxon>
        <taxon>rosids</taxon>
        <taxon>malvids</taxon>
        <taxon>Brassicales</taxon>
        <taxon>Brassicaceae</taxon>
        <taxon>Camelineae</taxon>
        <taxon>Camelina</taxon>
    </lineage>
</organism>
<protein>
    <submittedName>
        <fullName evidence="5">Pentatricopeptide repeat-containing protein At3g22470, mitochondrial-like</fullName>
    </submittedName>
</protein>
<dbReference type="NCBIfam" id="TIGR00756">
    <property type="entry name" value="PPR"/>
    <property type="match status" value="3"/>
</dbReference>
<dbReference type="InterPro" id="IPR002885">
    <property type="entry name" value="PPR_rpt"/>
</dbReference>
<evidence type="ECO:0000256" key="3">
    <source>
        <dbReference type="PROSITE-ProRule" id="PRU00708"/>
    </source>
</evidence>
<dbReference type="InterPro" id="IPR011990">
    <property type="entry name" value="TPR-like_helical_dom_sf"/>
</dbReference>
<feature type="repeat" description="PPR" evidence="3">
    <location>
        <begin position="110"/>
        <end position="144"/>
    </location>
</feature>
<dbReference type="PROSITE" id="PS51375">
    <property type="entry name" value="PPR"/>
    <property type="match status" value="4"/>
</dbReference>
<dbReference type="InterPro" id="IPR050667">
    <property type="entry name" value="PPR-containing_protein"/>
</dbReference>
<keyword evidence="4" id="KW-1185">Reference proteome</keyword>
<proteinExistence type="inferred from homology"/>
<evidence type="ECO:0000313" key="5">
    <source>
        <dbReference type="RefSeq" id="XP_010445396.1"/>
    </source>
</evidence>
<dbReference type="GeneID" id="104728051"/>
<feature type="repeat" description="PPR" evidence="3">
    <location>
        <begin position="215"/>
        <end position="249"/>
    </location>
</feature>
<reference evidence="5" key="2">
    <citation type="submission" date="2025-08" db="UniProtKB">
        <authorList>
            <consortium name="RefSeq"/>
        </authorList>
    </citation>
    <scope>IDENTIFICATION</scope>
    <source>
        <tissue evidence="5">Leaf</tissue>
    </source>
</reference>
<feature type="repeat" description="PPR" evidence="3">
    <location>
        <begin position="180"/>
        <end position="214"/>
    </location>
</feature>
<dbReference type="Pfam" id="PF01535">
    <property type="entry name" value="PPR"/>
    <property type="match status" value="2"/>
</dbReference>
<dbReference type="PANTHER" id="PTHR47939">
    <property type="entry name" value="MEMBRANE-ASSOCIATED SALT-INDUCIBLE PROTEIN-LIKE"/>
    <property type="match status" value="1"/>
</dbReference>
<dbReference type="RefSeq" id="XP_010445396.1">
    <property type="nucleotide sequence ID" value="XM_010447094.1"/>
</dbReference>
<accession>A0ABM0US86</accession>
<name>A0ABM0US86_CAMSA</name>
<reference evidence="4" key="1">
    <citation type="journal article" date="2014" name="Nat. Commun.">
        <title>The emerging biofuel crop Camelina sativa retains a highly undifferentiated hexaploid genome structure.</title>
        <authorList>
            <person name="Kagale S."/>
            <person name="Koh C."/>
            <person name="Nixon J."/>
            <person name="Bollina V."/>
            <person name="Clarke W.E."/>
            <person name="Tuteja R."/>
            <person name="Spillane C."/>
            <person name="Robinson S.J."/>
            <person name="Links M.G."/>
            <person name="Clarke C."/>
            <person name="Higgins E.E."/>
            <person name="Huebert T."/>
            <person name="Sharpe A.G."/>
            <person name="Parkin I.A."/>
        </authorList>
    </citation>
    <scope>NUCLEOTIDE SEQUENCE [LARGE SCALE GENOMIC DNA]</scope>
    <source>
        <strain evidence="4">cv. DH55</strain>
    </source>
</reference>
<dbReference type="Proteomes" id="UP000694864">
    <property type="component" value="Chromosome 11"/>
</dbReference>
<gene>
    <name evidence="5" type="primary">LOC104728051</name>
</gene>
<evidence type="ECO:0000256" key="1">
    <source>
        <dbReference type="ARBA" id="ARBA00007626"/>
    </source>
</evidence>
<feature type="repeat" description="PPR" evidence="3">
    <location>
        <begin position="145"/>
        <end position="179"/>
    </location>
</feature>
<dbReference type="Gene3D" id="1.25.40.10">
    <property type="entry name" value="Tetratricopeptide repeat domain"/>
    <property type="match status" value="2"/>
</dbReference>
<evidence type="ECO:0000313" key="4">
    <source>
        <dbReference type="Proteomes" id="UP000694864"/>
    </source>
</evidence>
<dbReference type="Pfam" id="PF13041">
    <property type="entry name" value="PPR_2"/>
    <property type="match status" value="1"/>
</dbReference>
<keyword evidence="2" id="KW-0677">Repeat</keyword>